<feature type="compositionally biased region" description="Basic and acidic residues" evidence="1">
    <location>
        <begin position="117"/>
        <end position="129"/>
    </location>
</feature>
<name>A0ABU6UJQ7_9FABA</name>
<evidence type="ECO:0000313" key="3">
    <source>
        <dbReference type="Proteomes" id="UP001341840"/>
    </source>
</evidence>
<feature type="region of interest" description="Disordered" evidence="1">
    <location>
        <begin position="71"/>
        <end position="173"/>
    </location>
</feature>
<protein>
    <submittedName>
        <fullName evidence="2">Uncharacterized protein</fullName>
    </submittedName>
</protein>
<feature type="compositionally biased region" description="Basic and acidic residues" evidence="1">
    <location>
        <begin position="97"/>
        <end position="108"/>
    </location>
</feature>
<dbReference type="EMBL" id="JASCZI010121372">
    <property type="protein sequence ID" value="MED6161446.1"/>
    <property type="molecule type" value="Genomic_DNA"/>
</dbReference>
<organism evidence="2 3">
    <name type="scientific">Stylosanthes scabra</name>
    <dbReference type="NCBI Taxonomy" id="79078"/>
    <lineage>
        <taxon>Eukaryota</taxon>
        <taxon>Viridiplantae</taxon>
        <taxon>Streptophyta</taxon>
        <taxon>Embryophyta</taxon>
        <taxon>Tracheophyta</taxon>
        <taxon>Spermatophyta</taxon>
        <taxon>Magnoliopsida</taxon>
        <taxon>eudicotyledons</taxon>
        <taxon>Gunneridae</taxon>
        <taxon>Pentapetalae</taxon>
        <taxon>rosids</taxon>
        <taxon>fabids</taxon>
        <taxon>Fabales</taxon>
        <taxon>Fabaceae</taxon>
        <taxon>Papilionoideae</taxon>
        <taxon>50 kb inversion clade</taxon>
        <taxon>dalbergioids sensu lato</taxon>
        <taxon>Dalbergieae</taxon>
        <taxon>Pterocarpus clade</taxon>
        <taxon>Stylosanthes</taxon>
    </lineage>
</organism>
<accession>A0ABU6UJQ7</accession>
<reference evidence="2 3" key="1">
    <citation type="journal article" date="2023" name="Plants (Basel)">
        <title>Bridging the Gap: Combining Genomics and Transcriptomics Approaches to Understand Stylosanthes scabra, an Orphan Legume from the Brazilian Caatinga.</title>
        <authorList>
            <person name="Ferreira-Neto J.R.C."/>
            <person name="da Silva M.D."/>
            <person name="Binneck E."/>
            <person name="de Melo N.F."/>
            <person name="da Silva R.H."/>
            <person name="de Melo A.L.T.M."/>
            <person name="Pandolfi V."/>
            <person name="Bustamante F.O."/>
            <person name="Brasileiro-Vidal A.C."/>
            <person name="Benko-Iseppon A.M."/>
        </authorList>
    </citation>
    <scope>NUCLEOTIDE SEQUENCE [LARGE SCALE GENOMIC DNA]</scope>
    <source>
        <tissue evidence="2">Leaves</tissue>
    </source>
</reference>
<feature type="compositionally biased region" description="Basic and acidic residues" evidence="1">
    <location>
        <begin position="146"/>
        <end position="173"/>
    </location>
</feature>
<dbReference type="Proteomes" id="UP001341840">
    <property type="component" value="Unassembled WGS sequence"/>
</dbReference>
<evidence type="ECO:0000256" key="1">
    <source>
        <dbReference type="SAM" id="MobiDB-lite"/>
    </source>
</evidence>
<sequence>MNRTAEMMKNMNEAAVLGDDWRRVETLILTWFSALESRQRGDFNDLTAMEKQTELPLDIGETAEVETELPPRETAGVEMELPRKDWRNCQRSGDGTPTDRWRNCRRCGDGPPTKNGETAKDVEMELPRRDGRKCRKTSTTTPKSVKQQDRSRIRENEGQHRKEDAEKHWEGSH</sequence>
<evidence type="ECO:0000313" key="2">
    <source>
        <dbReference type="EMBL" id="MED6161446.1"/>
    </source>
</evidence>
<gene>
    <name evidence="2" type="ORF">PIB30_060839</name>
</gene>
<proteinExistence type="predicted"/>
<comment type="caution">
    <text evidence="2">The sequence shown here is derived from an EMBL/GenBank/DDBJ whole genome shotgun (WGS) entry which is preliminary data.</text>
</comment>
<keyword evidence="3" id="KW-1185">Reference proteome</keyword>